<feature type="compositionally biased region" description="Basic and acidic residues" evidence="1">
    <location>
        <begin position="170"/>
        <end position="185"/>
    </location>
</feature>
<dbReference type="PANTHER" id="PTHR33785">
    <property type="entry name" value="OS06G0550800 PROTEIN"/>
    <property type="match status" value="1"/>
</dbReference>
<reference evidence="3" key="2">
    <citation type="submission" date="2021-01" db="EMBL/GenBank/DDBJ databases">
        <authorList>
            <person name="Lovell J.T."/>
            <person name="Bentley N."/>
            <person name="Bhattarai G."/>
            <person name="Jenkins J.W."/>
            <person name="Sreedasyam A."/>
            <person name="Alarcon Y."/>
            <person name="Bock C."/>
            <person name="Boston L."/>
            <person name="Carlson J."/>
            <person name="Cervantes K."/>
            <person name="Clermont K."/>
            <person name="Krom N."/>
            <person name="Kubenka K."/>
            <person name="Mamidi S."/>
            <person name="Mattison C."/>
            <person name="Monteros M."/>
            <person name="Pisani C."/>
            <person name="Plott C."/>
            <person name="Rajasekar S."/>
            <person name="Rhein H.S."/>
            <person name="Rohla C."/>
            <person name="Song M."/>
            <person name="Hilaire R.S."/>
            <person name="Shu S."/>
            <person name="Wells L."/>
            <person name="Wang X."/>
            <person name="Webber J."/>
            <person name="Heerema R.J."/>
            <person name="Klein P."/>
            <person name="Conner P."/>
            <person name="Grauke L."/>
            <person name="Grimwood J."/>
            <person name="Schmutz J."/>
            <person name="Randall J.J."/>
        </authorList>
    </citation>
    <scope>NUCLEOTIDE SEQUENCE</scope>
    <source>
        <tissue evidence="3">Leaf</tissue>
    </source>
</reference>
<feature type="compositionally biased region" description="Basic and acidic residues" evidence="1">
    <location>
        <begin position="95"/>
        <end position="105"/>
    </location>
</feature>
<dbReference type="Proteomes" id="UP000811246">
    <property type="component" value="Chromosome 11"/>
</dbReference>
<evidence type="ECO:0000313" key="2">
    <source>
        <dbReference type="EMBL" id="KAG6637258.1"/>
    </source>
</evidence>
<dbReference type="Proteomes" id="UP000811609">
    <property type="component" value="Chromosome 11"/>
</dbReference>
<comment type="caution">
    <text evidence="2">The sequence shown here is derived from an EMBL/GenBank/DDBJ whole genome shotgun (WGS) entry which is preliminary data.</text>
</comment>
<protein>
    <submittedName>
        <fullName evidence="2">Uncharacterized protein</fullName>
    </submittedName>
</protein>
<gene>
    <name evidence="2" type="ORF">CIPAW_11G166600</name>
    <name evidence="3" type="ORF">I3842_11G164100</name>
</gene>
<dbReference type="PANTHER" id="PTHR33785:SF5">
    <property type="entry name" value="SERINE_ARGININE REPETITIVE MATRIX PROTEIN"/>
    <property type="match status" value="1"/>
</dbReference>
<feature type="compositionally biased region" description="Polar residues" evidence="1">
    <location>
        <begin position="148"/>
        <end position="157"/>
    </location>
</feature>
<keyword evidence="4" id="KW-1185">Reference proteome</keyword>
<evidence type="ECO:0000313" key="3">
    <source>
        <dbReference type="EMBL" id="KAG6689222.1"/>
    </source>
</evidence>
<accession>A0A8T1P4W2</accession>
<sequence length="335" mass="37632">MEQIADLFDTSFSIDEKVVALDLLEDGWFFGNSLNIKTRMSRCNSDPCPSSNSGLEMSVKNLSGENALSTGKLKEDDGFVPPCLVRSPSLPPCLGREEETRENKGNHSTSNLNLQRLHHNLFQTPKQLPTCMGRKKGSQEKESDGRRNTLTGQSTRANLLRTPSLPPGIGREEITDQDRESDPRPSRSTRHPSPDLLRHKGMAQSYSLPRYRPPEVGGINSDCTKEMRRRLLPQTKLRKSKSDLESEEVQGFKDLGFTFDKDLSPNVVKILPGLQGNKPEEDLEEEDKGRRPYLSEAWFVQDCAPPVPNWAPQASTEDMKAQIKFWARAVASNVR</sequence>
<proteinExistence type="predicted"/>
<dbReference type="EMBL" id="CM031835">
    <property type="protein sequence ID" value="KAG6689222.1"/>
    <property type="molecule type" value="Genomic_DNA"/>
</dbReference>
<evidence type="ECO:0000313" key="4">
    <source>
        <dbReference type="Proteomes" id="UP000811609"/>
    </source>
</evidence>
<name>A0A8T1P4W2_CARIL</name>
<dbReference type="EMBL" id="CM031819">
    <property type="protein sequence ID" value="KAG6637258.1"/>
    <property type="molecule type" value="Genomic_DNA"/>
</dbReference>
<organism evidence="2 4">
    <name type="scientific">Carya illinoinensis</name>
    <name type="common">Pecan</name>
    <dbReference type="NCBI Taxonomy" id="32201"/>
    <lineage>
        <taxon>Eukaryota</taxon>
        <taxon>Viridiplantae</taxon>
        <taxon>Streptophyta</taxon>
        <taxon>Embryophyta</taxon>
        <taxon>Tracheophyta</taxon>
        <taxon>Spermatophyta</taxon>
        <taxon>Magnoliopsida</taxon>
        <taxon>eudicotyledons</taxon>
        <taxon>Gunneridae</taxon>
        <taxon>Pentapetalae</taxon>
        <taxon>rosids</taxon>
        <taxon>fabids</taxon>
        <taxon>Fagales</taxon>
        <taxon>Juglandaceae</taxon>
        <taxon>Carya</taxon>
    </lineage>
</organism>
<feature type="region of interest" description="Disordered" evidence="1">
    <location>
        <begin position="90"/>
        <end position="221"/>
    </location>
</feature>
<evidence type="ECO:0000256" key="1">
    <source>
        <dbReference type="SAM" id="MobiDB-lite"/>
    </source>
</evidence>
<reference evidence="2" key="1">
    <citation type="submission" date="2020-12" db="EMBL/GenBank/DDBJ databases">
        <title>WGS assembly of Carya illinoinensis cv. Pawnee.</title>
        <authorList>
            <person name="Platts A."/>
            <person name="Shu S."/>
            <person name="Wright S."/>
            <person name="Barry K."/>
            <person name="Edger P."/>
            <person name="Pires J.C."/>
            <person name="Schmutz J."/>
        </authorList>
    </citation>
    <scope>NUCLEOTIDE SEQUENCE</scope>
    <source>
        <tissue evidence="2">Leaf</tissue>
    </source>
</reference>
<dbReference type="AlphaFoldDB" id="A0A8T1P4W2"/>
<feature type="compositionally biased region" description="Basic and acidic residues" evidence="1">
    <location>
        <begin position="137"/>
        <end position="147"/>
    </location>
</feature>